<sequence>ISEDAVKSPSVMQDAITWFDNSQYLERPALKGRDLIVGTRWAYGDLYSYVSENYDYLCYTRSSLEDGDGKPDVNGQSIFPQKLSTYQLRTKCDRDPFGFSSLMQNTPKAGRDLSFDQQWFREFEGPFYSNGVLSVGISNQHFNPKVCMIEDEEPTQITPLRWIDKAILFDPAGSQKSVRQSERLARNGIDAVGLDPFGRWYVFETIAAREAPDEMLRVAIKLAVKWKCMKIAIEEVALQEVYLPFARMILRTEFNDIAIQICPAHPKGRTKKERVRGLIPPMRNGFFYFIPENCKPLMTELAEYPHGSTVDLVDALAYAPDILRRPQAPNELEMANYERRRQMSGADGKDEYTGY</sequence>
<dbReference type="EMBL" id="LAZR01051683">
    <property type="protein sequence ID" value="KKK84636.1"/>
    <property type="molecule type" value="Genomic_DNA"/>
</dbReference>
<dbReference type="AlphaFoldDB" id="A0A0F9BJR4"/>
<evidence type="ECO:0000256" key="1">
    <source>
        <dbReference type="SAM" id="MobiDB-lite"/>
    </source>
</evidence>
<organism evidence="2">
    <name type="scientific">marine sediment metagenome</name>
    <dbReference type="NCBI Taxonomy" id="412755"/>
    <lineage>
        <taxon>unclassified sequences</taxon>
        <taxon>metagenomes</taxon>
        <taxon>ecological metagenomes</taxon>
    </lineage>
</organism>
<feature type="non-terminal residue" evidence="2">
    <location>
        <position position="1"/>
    </location>
</feature>
<accession>A0A0F9BJR4</accession>
<gene>
    <name evidence="2" type="ORF">LCGC14_2781350</name>
</gene>
<comment type="caution">
    <text evidence="2">The sequence shown here is derived from an EMBL/GenBank/DDBJ whole genome shotgun (WGS) entry which is preliminary data.</text>
</comment>
<name>A0A0F9BJR4_9ZZZZ</name>
<proteinExistence type="predicted"/>
<evidence type="ECO:0000313" key="2">
    <source>
        <dbReference type="EMBL" id="KKK84636.1"/>
    </source>
</evidence>
<feature type="region of interest" description="Disordered" evidence="1">
    <location>
        <begin position="334"/>
        <end position="355"/>
    </location>
</feature>
<feature type="compositionally biased region" description="Basic and acidic residues" evidence="1">
    <location>
        <begin position="336"/>
        <end position="355"/>
    </location>
</feature>
<reference evidence="2" key="1">
    <citation type="journal article" date="2015" name="Nature">
        <title>Complex archaea that bridge the gap between prokaryotes and eukaryotes.</title>
        <authorList>
            <person name="Spang A."/>
            <person name="Saw J.H."/>
            <person name="Jorgensen S.L."/>
            <person name="Zaremba-Niedzwiedzka K."/>
            <person name="Martijn J."/>
            <person name="Lind A.E."/>
            <person name="van Eijk R."/>
            <person name="Schleper C."/>
            <person name="Guy L."/>
            <person name="Ettema T.J."/>
        </authorList>
    </citation>
    <scope>NUCLEOTIDE SEQUENCE</scope>
</reference>
<protein>
    <recommendedName>
        <fullName evidence="3">Terminase large subunit gp17-like C-terminal domain-containing protein</fullName>
    </recommendedName>
</protein>
<evidence type="ECO:0008006" key="3">
    <source>
        <dbReference type="Google" id="ProtNLM"/>
    </source>
</evidence>